<proteinExistence type="predicted"/>
<reference evidence="1 2" key="1">
    <citation type="journal article" date="2012" name="J. Bacteriol.">
        <title>Complete Genome Sequence of Burkholderia sp. Strain GG4, a Betaproteobacterium That Reduces 3-Oxo-N-Acylhomoserine Lactones and Produces Different N-Acylhomoserine Lactones.</title>
        <authorList>
            <person name="Hong K.W."/>
            <person name="Koh C.L."/>
            <person name="Sam C.K."/>
            <person name="Yin W.F."/>
            <person name="Chan K.G."/>
        </authorList>
    </citation>
    <scope>NUCLEOTIDE SEQUENCE [LARGE SCALE GENOMIC DNA]</scope>
    <source>
        <strain evidence="1 2">GG4</strain>
    </source>
</reference>
<evidence type="ECO:0008006" key="3">
    <source>
        <dbReference type="Google" id="ProtNLM"/>
    </source>
</evidence>
<accession>A0A9W3K3A7</accession>
<gene>
    <name evidence="1" type="ORF">GEM_3782</name>
</gene>
<name>A0A9W3K3A7_BURCE</name>
<evidence type="ECO:0000313" key="2">
    <source>
        <dbReference type="Proteomes" id="UP000032866"/>
    </source>
</evidence>
<dbReference type="InterPro" id="IPR011990">
    <property type="entry name" value="TPR-like_helical_dom_sf"/>
</dbReference>
<dbReference type="KEGG" id="bct:GEM_3782"/>
<dbReference type="SUPFAM" id="SSF48452">
    <property type="entry name" value="TPR-like"/>
    <property type="match status" value="1"/>
</dbReference>
<dbReference type="AlphaFoldDB" id="A0A9W3K3A7"/>
<organism evidence="1 2">
    <name type="scientific">Burkholderia cepacia GG4</name>
    <dbReference type="NCBI Taxonomy" id="1009846"/>
    <lineage>
        <taxon>Bacteria</taxon>
        <taxon>Pseudomonadati</taxon>
        <taxon>Pseudomonadota</taxon>
        <taxon>Betaproteobacteria</taxon>
        <taxon>Burkholderiales</taxon>
        <taxon>Burkholderiaceae</taxon>
        <taxon>Burkholderia</taxon>
        <taxon>Burkholderia cepacia complex</taxon>
    </lineage>
</organism>
<dbReference type="EMBL" id="CP003775">
    <property type="protein sequence ID" value="AFQ50172.1"/>
    <property type="molecule type" value="Genomic_DNA"/>
</dbReference>
<dbReference type="Gene3D" id="1.25.40.10">
    <property type="entry name" value="Tetratricopeptide repeat domain"/>
    <property type="match status" value="1"/>
</dbReference>
<sequence length="122" mass="13489">MLVAAARNCVARTWTDDPTPYDVLLGEARTLLERALDDNPDDIAVLTCLGAVLCGLRLYAEAREYLVEAIHLGSTDRNTYFNLFVAMLEHSSVDEARAVLKRGAGFAADPLTWEAYFDPHAM</sequence>
<protein>
    <recommendedName>
        <fullName evidence="3">Tetratricopeptide repeat protein</fullName>
    </recommendedName>
</protein>
<dbReference type="Proteomes" id="UP000032866">
    <property type="component" value="Chromosome 2"/>
</dbReference>
<evidence type="ECO:0000313" key="1">
    <source>
        <dbReference type="EMBL" id="AFQ50172.1"/>
    </source>
</evidence>